<evidence type="ECO:0000313" key="3">
    <source>
        <dbReference type="Proteomes" id="UP000594263"/>
    </source>
</evidence>
<dbReference type="AlphaFoldDB" id="A0A7N0UA30"/>
<evidence type="ECO:0000313" key="2">
    <source>
        <dbReference type="EnsemblPlants" id="Kaladp0058s0611.3.v1.1"/>
    </source>
</evidence>
<dbReference type="Gramene" id="Kaladp0058s0611.3.v1.1">
    <property type="protein sequence ID" value="Kaladp0058s0611.3.v1.1"/>
    <property type="gene ID" value="Kaladp0058s0611.v1.1"/>
</dbReference>
<reference evidence="2" key="1">
    <citation type="submission" date="2021-01" db="UniProtKB">
        <authorList>
            <consortium name="EnsemblPlants"/>
        </authorList>
    </citation>
    <scope>IDENTIFICATION</scope>
</reference>
<feature type="region of interest" description="Disordered" evidence="1">
    <location>
        <begin position="1"/>
        <end position="33"/>
    </location>
</feature>
<dbReference type="PANTHER" id="PTHR34952:SF2">
    <property type="entry name" value="OS05G0113500 PROTEIN"/>
    <property type="match status" value="1"/>
</dbReference>
<dbReference type="EnsemblPlants" id="Kaladp0058s0611.3.v1.1">
    <property type="protein sequence ID" value="Kaladp0058s0611.3.v1.1"/>
    <property type="gene ID" value="Kaladp0058s0611.v1.1"/>
</dbReference>
<feature type="region of interest" description="Disordered" evidence="1">
    <location>
        <begin position="140"/>
        <end position="235"/>
    </location>
</feature>
<accession>A0A7N0UA30</accession>
<feature type="compositionally biased region" description="Acidic residues" evidence="1">
    <location>
        <begin position="12"/>
        <end position="21"/>
    </location>
</feature>
<organism evidence="2 3">
    <name type="scientific">Kalanchoe fedtschenkoi</name>
    <name type="common">Lavender scallops</name>
    <name type="synonym">South American air plant</name>
    <dbReference type="NCBI Taxonomy" id="63787"/>
    <lineage>
        <taxon>Eukaryota</taxon>
        <taxon>Viridiplantae</taxon>
        <taxon>Streptophyta</taxon>
        <taxon>Embryophyta</taxon>
        <taxon>Tracheophyta</taxon>
        <taxon>Spermatophyta</taxon>
        <taxon>Magnoliopsida</taxon>
        <taxon>eudicotyledons</taxon>
        <taxon>Gunneridae</taxon>
        <taxon>Pentapetalae</taxon>
        <taxon>Saxifragales</taxon>
        <taxon>Crassulaceae</taxon>
        <taxon>Kalanchoe</taxon>
    </lineage>
</organism>
<dbReference type="PANTHER" id="PTHR34952">
    <property type="entry name" value="OS05G0113500 PROTEIN"/>
    <property type="match status" value="1"/>
</dbReference>
<dbReference type="Gramene" id="Kaladp0058s0611.4.v1.1">
    <property type="protein sequence ID" value="Kaladp0058s0611.4.v1.1"/>
    <property type="gene ID" value="Kaladp0058s0611.v1.1"/>
</dbReference>
<dbReference type="EnsemblPlants" id="Kaladp0058s0611.2.v1.1">
    <property type="protein sequence ID" value="Kaladp0058s0611.2.v1.1"/>
    <property type="gene ID" value="Kaladp0058s0611.v1.1"/>
</dbReference>
<dbReference type="Gramene" id="Kaladp0058s0611.2.v1.1">
    <property type="protein sequence ID" value="Kaladp0058s0611.2.v1.1"/>
    <property type="gene ID" value="Kaladp0058s0611.v1.1"/>
</dbReference>
<proteinExistence type="predicted"/>
<name>A0A7N0UA30_KALFE</name>
<feature type="compositionally biased region" description="Basic and acidic residues" evidence="1">
    <location>
        <begin position="205"/>
        <end position="214"/>
    </location>
</feature>
<dbReference type="EnsemblPlants" id="Kaladp0058s0611.1.v1.1">
    <property type="protein sequence ID" value="Kaladp0058s0611.1.v1.1"/>
    <property type="gene ID" value="Kaladp0058s0611.v1.1"/>
</dbReference>
<feature type="compositionally biased region" description="Low complexity" evidence="1">
    <location>
        <begin position="88"/>
        <end position="98"/>
    </location>
</feature>
<protein>
    <submittedName>
        <fullName evidence="2">Uncharacterized protein</fullName>
    </submittedName>
</protein>
<evidence type="ECO:0000256" key="1">
    <source>
        <dbReference type="SAM" id="MobiDB-lite"/>
    </source>
</evidence>
<keyword evidence="3" id="KW-1185">Reference proteome</keyword>
<feature type="compositionally biased region" description="Basic and acidic residues" evidence="1">
    <location>
        <begin position="70"/>
        <end position="80"/>
    </location>
</feature>
<dbReference type="EnsemblPlants" id="Kaladp0058s0611.4.v1.1">
    <property type="protein sequence ID" value="Kaladp0058s0611.4.v1.1"/>
    <property type="gene ID" value="Kaladp0058s0611.v1.1"/>
</dbReference>
<feature type="compositionally biased region" description="Acidic residues" evidence="1">
    <location>
        <begin position="51"/>
        <end position="61"/>
    </location>
</feature>
<dbReference type="Proteomes" id="UP000594263">
    <property type="component" value="Unplaced"/>
</dbReference>
<dbReference type="OMA" id="PRENYSC"/>
<sequence>MGSRSRNWAYGDGDDDEDSNEESSKFAGTGSRILDKLGKTVEKSLHIADNSQEEDDSDEELSGNVFGNIRVDEFKSEGERKSKHVAFPSPGDLPPSDGSSDEEYEELGLHPNINHSLVFSESEDEGPSYVCEICLPDPSTLVPALRGSHKKQSSAPKERRVSWSPEVYDPIPKEVSYAVKSKQKKQPKSEKKTGKEKHKGNKASSTKDKKQDKKQVRKNAGSSGRGQKSSDADYW</sequence>
<dbReference type="Gramene" id="Kaladp0058s0611.1.v1.1">
    <property type="protein sequence ID" value="Kaladp0058s0611.1.v1.1"/>
    <property type="gene ID" value="Kaladp0058s0611.v1.1"/>
</dbReference>
<feature type="region of interest" description="Disordered" evidence="1">
    <location>
        <begin position="45"/>
        <end position="109"/>
    </location>
</feature>